<protein>
    <submittedName>
        <fullName evidence="1">Uncharacterized protein</fullName>
    </submittedName>
</protein>
<reference evidence="1 2" key="1">
    <citation type="submission" date="2012-04" db="EMBL/GenBank/DDBJ databases">
        <authorList>
            <person name="Harkins D.M."/>
            <person name="Madupu R."/>
            <person name="Durkin A.S."/>
            <person name="Torralba M."/>
            <person name="Methe B."/>
            <person name="Sutton G.G."/>
            <person name="Nelson K.E."/>
        </authorList>
    </citation>
    <scope>NUCLEOTIDE SEQUENCE [LARGE SCALE GENOMIC DNA]</scope>
    <source>
        <strain evidence="1 2">VK64</strain>
    </source>
</reference>
<accession>I2NSU3</accession>
<dbReference type="Proteomes" id="UP000004473">
    <property type="component" value="Unassembled WGS sequence"/>
</dbReference>
<comment type="caution">
    <text evidence="1">The sequence shown here is derived from an EMBL/GenBank/DDBJ whole genome shotgun (WGS) entry which is preliminary data.</text>
</comment>
<sequence length="39" mass="4251">MDRLGQGDVWIATHFPASLLFADLITALFSCQIAGQTKN</sequence>
<evidence type="ECO:0000313" key="1">
    <source>
        <dbReference type="EMBL" id="EIG28904.1"/>
    </source>
</evidence>
<dbReference type="AlphaFoldDB" id="I2NSU3"/>
<dbReference type="EMBL" id="AJMT01000093">
    <property type="protein sequence ID" value="EIG28904.1"/>
    <property type="molecule type" value="Genomic_DNA"/>
</dbReference>
<proteinExistence type="predicted"/>
<name>I2NSU3_NEISI</name>
<organism evidence="1 2">
    <name type="scientific">Neisseria sicca VK64</name>
    <dbReference type="NCBI Taxonomy" id="1095748"/>
    <lineage>
        <taxon>Bacteria</taxon>
        <taxon>Pseudomonadati</taxon>
        <taxon>Pseudomonadota</taxon>
        <taxon>Betaproteobacteria</taxon>
        <taxon>Neisseriales</taxon>
        <taxon>Neisseriaceae</taxon>
        <taxon>Neisseria</taxon>
    </lineage>
</organism>
<gene>
    <name evidence="1" type="ORF">HMPREF1051_2173</name>
</gene>
<evidence type="ECO:0000313" key="2">
    <source>
        <dbReference type="Proteomes" id="UP000004473"/>
    </source>
</evidence>